<feature type="region of interest" description="Disordered" evidence="1">
    <location>
        <begin position="50"/>
        <end position="79"/>
    </location>
</feature>
<dbReference type="AlphaFoldDB" id="A0A2N9IY54"/>
<feature type="signal peptide" evidence="2">
    <location>
        <begin position="1"/>
        <end position="19"/>
    </location>
</feature>
<accession>A0A2N9IY54</accession>
<name>A0A2N9IY54_FAGSY</name>
<evidence type="ECO:0000256" key="1">
    <source>
        <dbReference type="SAM" id="MobiDB-lite"/>
    </source>
</evidence>
<proteinExistence type="predicted"/>
<evidence type="ECO:0000313" key="3">
    <source>
        <dbReference type="EMBL" id="SPD29832.1"/>
    </source>
</evidence>
<dbReference type="EMBL" id="OIVN01006289">
    <property type="protein sequence ID" value="SPD29832.1"/>
    <property type="molecule type" value="Genomic_DNA"/>
</dbReference>
<keyword evidence="2" id="KW-0732">Signal</keyword>
<reference evidence="3" key="1">
    <citation type="submission" date="2018-02" db="EMBL/GenBank/DDBJ databases">
        <authorList>
            <person name="Cohen D.B."/>
            <person name="Kent A.D."/>
        </authorList>
    </citation>
    <scope>NUCLEOTIDE SEQUENCE</scope>
</reference>
<feature type="compositionally biased region" description="Polar residues" evidence="1">
    <location>
        <begin position="64"/>
        <end position="79"/>
    </location>
</feature>
<organism evidence="3">
    <name type="scientific">Fagus sylvatica</name>
    <name type="common">Beechnut</name>
    <dbReference type="NCBI Taxonomy" id="28930"/>
    <lineage>
        <taxon>Eukaryota</taxon>
        <taxon>Viridiplantae</taxon>
        <taxon>Streptophyta</taxon>
        <taxon>Embryophyta</taxon>
        <taxon>Tracheophyta</taxon>
        <taxon>Spermatophyta</taxon>
        <taxon>Magnoliopsida</taxon>
        <taxon>eudicotyledons</taxon>
        <taxon>Gunneridae</taxon>
        <taxon>Pentapetalae</taxon>
        <taxon>rosids</taxon>
        <taxon>fabids</taxon>
        <taxon>Fagales</taxon>
        <taxon>Fagaceae</taxon>
        <taxon>Fagus</taxon>
    </lineage>
</organism>
<feature type="chain" id="PRO_5014899496" evidence="2">
    <location>
        <begin position="20"/>
        <end position="282"/>
    </location>
</feature>
<evidence type="ECO:0000256" key="2">
    <source>
        <dbReference type="SAM" id="SignalP"/>
    </source>
</evidence>
<sequence>MPIPLIGILLLMLLHIGFQHETELLEDSLALPGFPPFSCKFGSSEEEYVDSDDLANSRPRTRPSAIQNPPLTDSNLVTVPSGSMKQEFRRRHVPHGWLHKMDPLEPILLFTKPLVPEKLAAAGIVPPTDSSTRNNVSSPPCKFRGRIGRGGRIIFDRWNPLLQTPIDCELQEQGTHLDDITVDLVEFGAELDEVGIVAVDEVNELVVKSTSMGLELGSKRVEVEEASKLRDVGFEVEFGERKREGLNHSRWEFNRSWWCWLPNVIHHFFFPVSLFLGLDGRW</sequence>
<protein>
    <submittedName>
        <fullName evidence="3">Uncharacterized protein</fullName>
    </submittedName>
</protein>
<gene>
    <name evidence="3" type="ORF">FSB_LOCUS57714</name>
</gene>